<evidence type="ECO:0000256" key="2">
    <source>
        <dbReference type="ARBA" id="ARBA00022679"/>
    </source>
</evidence>
<dbReference type="InterPro" id="IPR012263">
    <property type="entry name" value="M_m6A_EcoRV"/>
</dbReference>
<dbReference type="InterPro" id="IPR029063">
    <property type="entry name" value="SAM-dependent_MTases_sf"/>
</dbReference>
<keyword evidence="1 4" id="KW-0489">Methyltransferase</keyword>
<dbReference type="PANTHER" id="PTHR30481:SF4">
    <property type="entry name" value="SITE-SPECIFIC DNA-METHYLTRANSFERASE (ADENINE-SPECIFIC)"/>
    <property type="match status" value="1"/>
</dbReference>
<protein>
    <submittedName>
        <fullName evidence="4">DNA methyltransferase</fullName>
    </submittedName>
</protein>
<dbReference type="SUPFAM" id="SSF53335">
    <property type="entry name" value="S-adenosyl-L-methionine-dependent methyltransferases"/>
    <property type="match status" value="1"/>
</dbReference>
<keyword evidence="3" id="KW-0949">S-adenosyl-L-methionine</keyword>
<accession>A0A1X0B7K6</accession>
<dbReference type="STRING" id="1927124.BST13_05655"/>
<evidence type="ECO:0000256" key="1">
    <source>
        <dbReference type="ARBA" id="ARBA00022603"/>
    </source>
</evidence>
<keyword evidence="2 4" id="KW-0808">Transferase</keyword>
<dbReference type="GO" id="GO:0006298">
    <property type="term" value="P:mismatch repair"/>
    <property type="evidence" value="ECO:0007669"/>
    <property type="project" value="TreeGrafter"/>
</dbReference>
<evidence type="ECO:0000313" key="4">
    <source>
        <dbReference type="EMBL" id="ORA38302.1"/>
    </source>
</evidence>
<keyword evidence="5" id="KW-1185">Reference proteome</keyword>
<dbReference type="PIRSF" id="PIRSF000398">
    <property type="entry name" value="M_m6A_EcoRV"/>
    <property type="match status" value="1"/>
</dbReference>
<dbReference type="EMBL" id="MVHF01000004">
    <property type="protein sequence ID" value="ORA38302.1"/>
    <property type="molecule type" value="Genomic_DNA"/>
</dbReference>
<name>A0A1X0B7K6_9MYCO</name>
<proteinExistence type="predicted"/>
<dbReference type="GO" id="GO:0043565">
    <property type="term" value="F:sequence-specific DNA binding"/>
    <property type="evidence" value="ECO:0007669"/>
    <property type="project" value="TreeGrafter"/>
</dbReference>
<organism evidence="4 5">
    <name type="scientific">Mycobacterium aquaticum</name>
    <dbReference type="NCBI Taxonomy" id="1927124"/>
    <lineage>
        <taxon>Bacteria</taxon>
        <taxon>Bacillati</taxon>
        <taxon>Actinomycetota</taxon>
        <taxon>Actinomycetes</taxon>
        <taxon>Mycobacteriales</taxon>
        <taxon>Mycobacteriaceae</taxon>
        <taxon>Mycobacterium</taxon>
    </lineage>
</organism>
<dbReference type="GO" id="GO:1904047">
    <property type="term" value="F:S-adenosyl-L-methionine binding"/>
    <property type="evidence" value="ECO:0007669"/>
    <property type="project" value="TreeGrafter"/>
</dbReference>
<reference evidence="4 5" key="1">
    <citation type="submission" date="2017-02" db="EMBL/GenBank/DDBJ databases">
        <title>The new phylogeny of genus Mycobacterium.</title>
        <authorList>
            <person name="Tortoli E."/>
            <person name="Trovato A."/>
            <person name="Cirillo D.M."/>
        </authorList>
    </citation>
    <scope>NUCLEOTIDE SEQUENCE [LARGE SCALE GENOMIC DNA]</scope>
    <source>
        <strain evidence="4 5">RW6</strain>
    </source>
</reference>
<gene>
    <name evidence="4" type="ORF">BST13_05655</name>
</gene>
<dbReference type="GO" id="GO:0009007">
    <property type="term" value="F:site-specific DNA-methyltransferase (adenine-specific) activity"/>
    <property type="evidence" value="ECO:0007669"/>
    <property type="project" value="UniProtKB-EC"/>
</dbReference>
<dbReference type="InterPro" id="IPR012327">
    <property type="entry name" value="MeTrfase_D12"/>
</dbReference>
<dbReference type="Gene3D" id="3.40.50.150">
    <property type="entry name" value="Vaccinia Virus protein VP39"/>
    <property type="match status" value="2"/>
</dbReference>
<dbReference type="PRINTS" id="PR00505">
    <property type="entry name" value="D12N6MTFRASE"/>
</dbReference>
<dbReference type="AlphaFoldDB" id="A0A1X0B7K6"/>
<dbReference type="PANTHER" id="PTHR30481">
    <property type="entry name" value="DNA ADENINE METHYLASE"/>
    <property type="match status" value="1"/>
</dbReference>
<sequence>MAYYGGKTRLATKIAALLPAHEHYVEPFAGGLSVLLAKRPSRMETVNDLDGLLMTFWRVLRNQPEQLARACALTPHSRAEHALTRGAILDGLDDVEIARLVWVQITQSRGGTMRSSTGWRYYVNPGGNSTGMPGYLAAYVDRMAAAAERLHHVSLESKPALEIIAAYGSHPKCCLYVDPPYLGATRSTRGGGNGYRIDMPEHSDHVELLWALMACQASVVLSGYPSDLYETALKGWDRIEIPHMTGQGNGANQGRTEVIWSNRPISDQRSLFDVDGRTS</sequence>
<dbReference type="GO" id="GO:0009307">
    <property type="term" value="P:DNA restriction-modification system"/>
    <property type="evidence" value="ECO:0007669"/>
    <property type="project" value="InterPro"/>
</dbReference>
<dbReference type="OrthoDB" id="5190841at2"/>
<evidence type="ECO:0000256" key="3">
    <source>
        <dbReference type="ARBA" id="ARBA00022691"/>
    </source>
</evidence>
<comment type="caution">
    <text evidence="4">The sequence shown here is derived from an EMBL/GenBank/DDBJ whole genome shotgun (WGS) entry which is preliminary data.</text>
</comment>
<dbReference type="Proteomes" id="UP000192448">
    <property type="component" value="Unassembled WGS sequence"/>
</dbReference>
<dbReference type="GO" id="GO:0032259">
    <property type="term" value="P:methylation"/>
    <property type="evidence" value="ECO:0007669"/>
    <property type="project" value="UniProtKB-KW"/>
</dbReference>
<dbReference type="Pfam" id="PF02086">
    <property type="entry name" value="MethyltransfD12"/>
    <property type="match status" value="1"/>
</dbReference>
<evidence type="ECO:0000313" key="5">
    <source>
        <dbReference type="Proteomes" id="UP000192448"/>
    </source>
</evidence>